<proteinExistence type="predicted"/>
<dbReference type="EnsemblProtists" id="EOD32681">
    <property type="protein sequence ID" value="EOD32681"/>
    <property type="gene ID" value="EMIHUDRAFT_230451"/>
</dbReference>
<evidence type="ECO:0000313" key="3">
    <source>
        <dbReference type="Proteomes" id="UP000013827"/>
    </source>
</evidence>
<dbReference type="PANTHER" id="PTHR47240:SF2">
    <property type="entry name" value="CHROMO DOMAIN-CONTAINING PROTEIN LHP1"/>
    <property type="match status" value="1"/>
</dbReference>
<dbReference type="InterPro" id="IPR023780">
    <property type="entry name" value="Chromo_domain"/>
</dbReference>
<dbReference type="KEGG" id="ehx:EMIHUDRAFT_230451"/>
<dbReference type="SMART" id="SM00298">
    <property type="entry name" value="CHROMO"/>
    <property type="match status" value="1"/>
</dbReference>
<dbReference type="PANTHER" id="PTHR47240">
    <property type="entry name" value="CHROMO DOMAIN-CONTAINING PROTEIN LHP1"/>
    <property type="match status" value="1"/>
</dbReference>
<evidence type="ECO:0000313" key="2">
    <source>
        <dbReference type="EnsemblProtists" id="EOD32681"/>
    </source>
</evidence>
<dbReference type="SUPFAM" id="SSF54160">
    <property type="entry name" value="Chromo domain-like"/>
    <property type="match status" value="1"/>
</dbReference>
<protein>
    <recommendedName>
        <fullName evidence="1">Chromo domain-containing protein</fullName>
    </recommendedName>
</protein>
<dbReference type="PaxDb" id="2903-EOD32681"/>
<dbReference type="PROSITE" id="PS50013">
    <property type="entry name" value="CHROMO_2"/>
    <property type="match status" value="1"/>
</dbReference>
<dbReference type="GeneID" id="17277953"/>
<dbReference type="Proteomes" id="UP000013827">
    <property type="component" value="Unassembled WGS sequence"/>
</dbReference>
<evidence type="ECO:0000259" key="1">
    <source>
        <dbReference type="PROSITE" id="PS50013"/>
    </source>
</evidence>
<dbReference type="InterPro" id="IPR000953">
    <property type="entry name" value="Chromo/chromo_shadow_dom"/>
</dbReference>
<reference evidence="3" key="1">
    <citation type="journal article" date="2013" name="Nature">
        <title>Pan genome of the phytoplankton Emiliania underpins its global distribution.</title>
        <authorList>
            <person name="Read B.A."/>
            <person name="Kegel J."/>
            <person name="Klute M.J."/>
            <person name="Kuo A."/>
            <person name="Lefebvre S.C."/>
            <person name="Maumus F."/>
            <person name="Mayer C."/>
            <person name="Miller J."/>
            <person name="Monier A."/>
            <person name="Salamov A."/>
            <person name="Young J."/>
            <person name="Aguilar M."/>
            <person name="Claverie J.M."/>
            <person name="Frickenhaus S."/>
            <person name="Gonzalez K."/>
            <person name="Herman E.K."/>
            <person name="Lin Y.C."/>
            <person name="Napier J."/>
            <person name="Ogata H."/>
            <person name="Sarno A.F."/>
            <person name="Shmutz J."/>
            <person name="Schroeder D."/>
            <person name="de Vargas C."/>
            <person name="Verret F."/>
            <person name="von Dassow P."/>
            <person name="Valentin K."/>
            <person name="Van de Peer Y."/>
            <person name="Wheeler G."/>
            <person name="Dacks J.B."/>
            <person name="Delwiche C.F."/>
            <person name="Dyhrman S.T."/>
            <person name="Glockner G."/>
            <person name="John U."/>
            <person name="Richards T."/>
            <person name="Worden A.Z."/>
            <person name="Zhang X."/>
            <person name="Grigoriev I.V."/>
            <person name="Allen A.E."/>
            <person name="Bidle K."/>
            <person name="Borodovsky M."/>
            <person name="Bowler C."/>
            <person name="Brownlee C."/>
            <person name="Cock J.M."/>
            <person name="Elias M."/>
            <person name="Gladyshev V.N."/>
            <person name="Groth M."/>
            <person name="Guda C."/>
            <person name="Hadaegh A."/>
            <person name="Iglesias-Rodriguez M.D."/>
            <person name="Jenkins J."/>
            <person name="Jones B.M."/>
            <person name="Lawson T."/>
            <person name="Leese F."/>
            <person name="Lindquist E."/>
            <person name="Lobanov A."/>
            <person name="Lomsadze A."/>
            <person name="Malik S.B."/>
            <person name="Marsh M.E."/>
            <person name="Mackinder L."/>
            <person name="Mock T."/>
            <person name="Mueller-Roeber B."/>
            <person name="Pagarete A."/>
            <person name="Parker M."/>
            <person name="Probert I."/>
            <person name="Quesneville H."/>
            <person name="Raines C."/>
            <person name="Rensing S.A."/>
            <person name="Riano-Pachon D.M."/>
            <person name="Richier S."/>
            <person name="Rokitta S."/>
            <person name="Shiraiwa Y."/>
            <person name="Soanes D.M."/>
            <person name="van der Giezen M."/>
            <person name="Wahlund T.M."/>
            <person name="Williams B."/>
            <person name="Wilson W."/>
            <person name="Wolfe G."/>
            <person name="Wurch L.L."/>
        </authorList>
    </citation>
    <scope>NUCLEOTIDE SEQUENCE</scope>
</reference>
<dbReference type="Gene3D" id="2.40.50.40">
    <property type="match status" value="1"/>
</dbReference>
<keyword evidence="3" id="KW-1185">Reference proteome</keyword>
<sequence length="97" mass="11091">MAGRGALERVFVGLCRRTEGCCLPAGHRGACDLREVAEVDYEVECIREQKRRRGKLTYLVKWRGWPDEDNTWEAEDALEGCPDDHHLRSDLDEEASS</sequence>
<reference evidence="2" key="2">
    <citation type="submission" date="2024-10" db="UniProtKB">
        <authorList>
            <consortium name="EnsemblProtists"/>
        </authorList>
    </citation>
    <scope>IDENTIFICATION</scope>
</reference>
<dbReference type="GO" id="GO:0031507">
    <property type="term" value="P:heterochromatin formation"/>
    <property type="evidence" value="ECO:0007669"/>
    <property type="project" value="InterPro"/>
</dbReference>
<accession>A0A0D3KA96</accession>
<feature type="domain" description="Chromo" evidence="1">
    <location>
        <begin position="41"/>
        <end position="83"/>
    </location>
</feature>
<dbReference type="AlphaFoldDB" id="A0A0D3KA96"/>
<dbReference type="Pfam" id="PF00385">
    <property type="entry name" value="Chromo"/>
    <property type="match status" value="1"/>
</dbReference>
<dbReference type="CDD" id="cd00024">
    <property type="entry name" value="CD_CSD"/>
    <property type="match status" value="1"/>
</dbReference>
<organism evidence="2 3">
    <name type="scientific">Emiliania huxleyi (strain CCMP1516)</name>
    <dbReference type="NCBI Taxonomy" id="280463"/>
    <lineage>
        <taxon>Eukaryota</taxon>
        <taxon>Haptista</taxon>
        <taxon>Haptophyta</taxon>
        <taxon>Prymnesiophyceae</taxon>
        <taxon>Isochrysidales</taxon>
        <taxon>Noelaerhabdaceae</taxon>
        <taxon>Emiliania</taxon>
    </lineage>
</organism>
<dbReference type="STRING" id="2903.R1FB59"/>
<dbReference type="InterPro" id="IPR044251">
    <property type="entry name" value="LHP1-like"/>
</dbReference>
<dbReference type="HOGENOM" id="CLU_2351088_0_0_1"/>
<dbReference type="RefSeq" id="XP_005785110.1">
    <property type="nucleotide sequence ID" value="XM_005785053.1"/>
</dbReference>
<dbReference type="InterPro" id="IPR016197">
    <property type="entry name" value="Chromo-like_dom_sf"/>
</dbReference>
<name>A0A0D3KA96_EMIH1</name>